<evidence type="ECO:0000313" key="2">
    <source>
        <dbReference type="EMBL" id="GAA2005131.1"/>
    </source>
</evidence>
<dbReference type="Proteomes" id="UP001501585">
    <property type="component" value="Unassembled WGS sequence"/>
</dbReference>
<proteinExistence type="predicted"/>
<reference evidence="3" key="1">
    <citation type="journal article" date="2019" name="Int. J. Syst. Evol. Microbiol.">
        <title>The Global Catalogue of Microorganisms (GCM) 10K type strain sequencing project: providing services to taxonomists for standard genome sequencing and annotation.</title>
        <authorList>
            <consortium name="The Broad Institute Genomics Platform"/>
            <consortium name="The Broad Institute Genome Sequencing Center for Infectious Disease"/>
            <person name="Wu L."/>
            <person name="Ma J."/>
        </authorList>
    </citation>
    <scope>NUCLEOTIDE SEQUENCE [LARGE SCALE GENOMIC DNA]</scope>
    <source>
        <strain evidence="3">JCM 15313</strain>
    </source>
</reference>
<protein>
    <submittedName>
        <fullName evidence="2">Uncharacterized protein</fullName>
    </submittedName>
</protein>
<organism evidence="2 3">
    <name type="scientific">Nocardiopsis rhodophaea</name>
    <dbReference type="NCBI Taxonomy" id="280238"/>
    <lineage>
        <taxon>Bacteria</taxon>
        <taxon>Bacillati</taxon>
        <taxon>Actinomycetota</taxon>
        <taxon>Actinomycetes</taxon>
        <taxon>Streptosporangiales</taxon>
        <taxon>Nocardiopsidaceae</taxon>
        <taxon>Nocardiopsis</taxon>
    </lineage>
</organism>
<accession>A0ABP5EVI1</accession>
<keyword evidence="3" id="KW-1185">Reference proteome</keyword>
<gene>
    <name evidence="2" type="ORF">GCM10009799_35650</name>
</gene>
<feature type="region of interest" description="Disordered" evidence="1">
    <location>
        <begin position="1"/>
        <end position="59"/>
    </location>
</feature>
<sequence length="59" mass="6426">MLEALGRHSLPALTPAEREGIADTVPRLGEYYRAPGANKASRQSRSTIVSSTEARDNRT</sequence>
<dbReference type="EMBL" id="BAAAPC010000015">
    <property type="protein sequence ID" value="GAA2005131.1"/>
    <property type="molecule type" value="Genomic_DNA"/>
</dbReference>
<evidence type="ECO:0000256" key="1">
    <source>
        <dbReference type="SAM" id="MobiDB-lite"/>
    </source>
</evidence>
<evidence type="ECO:0000313" key="3">
    <source>
        <dbReference type="Proteomes" id="UP001501585"/>
    </source>
</evidence>
<name>A0ABP5EVI1_9ACTN</name>
<comment type="caution">
    <text evidence="2">The sequence shown here is derived from an EMBL/GenBank/DDBJ whole genome shotgun (WGS) entry which is preliminary data.</text>
</comment>
<feature type="compositionally biased region" description="Polar residues" evidence="1">
    <location>
        <begin position="40"/>
        <end position="52"/>
    </location>
</feature>